<feature type="domain" description="Fibronectin type-III" evidence="2">
    <location>
        <begin position="3"/>
        <end position="84"/>
    </location>
</feature>
<dbReference type="EMBL" id="CAUJNA010002635">
    <property type="protein sequence ID" value="CAJ1393724.1"/>
    <property type="molecule type" value="Genomic_DNA"/>
</dbReference>
<organism evidence="3 4">
    <name type="scientific">Effrenium voratum</name>
    <dbReference type="NCBI Taxonomy" id="2562239"/>
    <lineage>
        <taxon>Eukaryota</taxon>
        <taxon>Sar</taxon>
        <taxon>Alveolata</taxon>
        <taxon>Dinophyceae</taxon>
        <taxon>Suessiales</taxon>
        <taxon>Symbiodiniaceae</taxon>
        <taxon>Effrenium</taxon>
    </lineage>
</organism>
<evidence type="ECO:0000313" key="4">
    <source>
        <dbReference type="Proteomes" id="UP001178507"/>
    </source>
</evidence>
<protein>
    <recommendedName>
        <fullName evidence="2">Fibronectin type-III domain-containing protein</fullName>
    </recommendedName>
</protein>
<dbReference type="Gene3D" id="2.60.40.10">
    <property type="entry name" value="Immunoglobulins"/>
    <property type="match status" value="2"/>
</dbReference>
<sequence>MLASKPKPHPLVQVSINWCFGWQRPGLGGREDVAIGDDALGDIYGEECMYMPVAAPKQKCSLSRLLPGQDYYFIVRAVASSGKGEFSKVLGPCTTEKESPQKAQALELHDIELYTCSTRLRLPFNYGSPITEVHTVLRRLDGPLALEEMDEEGLVWDPKWMRGVVKTKPTRGFLWRGRRQTKKETEPTTSPGDRPEAHVAGQEHTVAPSSLVAVDDASEASRRPQTGVTGALLRTFATEGFDKASCRFTSRKSSLECCTGRSYVVNFSNLRPGTEYEITWRCRNAMGQSPFSGALLVKTDPAAPDQPPPIAVESL</sequence>
<gene>
    <name evidence="3" type="ORF">EVOR1521_LOCUS18531</name>
</gene>
<dbReference type="Proteomes" id="UP001178507">
    <property type="component" value="Unassembled WGS sequence"/>
</dbReference>
<evidence type="ECO:0000313" key="3">
    <source>
        <dbReference type="EMBL" id="CAJ1393724.1"/>
    </source>
</evidence>
<dbReference type="SMART" id="SM00060">
    <property type="entry name" value="FN3"/>
    <property type="match status" value="2"/>
</dbReference>
<keyword evidence="4" id="KW-1185">Reference proteome</keyword>
<feature type="domain" description="Fibronectin type-III" evidence="2">
    <location>
        <begin position="100"/>
        <end position="289"/>
    </location>
</feature>
<dbReference type="CDD" id="cd00063">
    <property type="entry name" value="FN3"/>
    <property type="match status" value="2"/>
</dbReference>
<dbReference type="InterPro" id="IPR036116">
    <property type="entry name" value="FN3_sf"/>
</dbReference>
<dbReference type="SUPFAM" id="SSF49265">
    <property type="entry name" value="Fibronectin type III"/>
    <property type="match status" value="2"/>
</dbReference>
<dbReference type="InterPro" id="IPR003961">
    <property type="entry name" value="FN3_dom"/>
</dbReference>
<reference evidence="3" key="1">
    <citation type="submission" date="2023-08" db="EMBL/GenBank/DDBJ databases">
        <authorList>
            <person name="Chen Y."/>
            <person name="Shah S."/>
            <person name="Dougan E. K."/>
            <person name="Thang M."/>
            <person name="Chan C."/>
        </authorList>
    </citation>
    <scope>NUCLEOTIDE SEQUENCE</scope>
</reference>
<feature type="region of interest" description="Disordered" evidence="1">
    <location>
        <begin position="175"/>
        <end position="204"/>
    </location>
</feature>
<proteinExistence type="predicted"/>
<evidence type="ECO:0000259" key="2">
    <source>
        <dbReference type="SMART" id="SM00060"/>
    </source>
</evidence>
<dbReference type="AlphaFoldDB" id="A0AA36N5Y2"/>
<comment type="caution">
    <text evidence="3">The sequence shown here is derived from an EMBL/GenBank/DDBJ whole genome shotgun (WGS) entry which is preliminary data.</text>
</comment>
<name>A0AA36N5Y2_9DINO</name>
<dbReference type="InterPro" id="IPR013783">
    <property type="entry name" value="Ig-like_fold"/>
</dbReference>
<accession>A0AA36N5Y2</accession>
<evidence type="ECO:0000256" key="1">
    <source>
        <dbReference type="SAM" id="MobiDB-lite"/>
    </source>
</evidence>